<dbReference type="PROSITE" id="PS51257">
    <property type="entry name" value="PROKAR_LIPOPROTEIN"/>
    <property type="match status" value="1"/>
</dbReference>
<name>A0A1T1H6U9_9GAMM</name>
<dbReference type="AlphaFoldDB" id="A0A1T1H6U9"/>
<gene>
    <name evidence="1" type="ORF">B1202_01790</name>
</gene>
<sequence>MLKSHIPVIHPLFSFSLIFILFPLLSACSEQHKPVQSTELRRTASLQVEKPLSPTQNFDQTRRTFKVLRNNNEDYGDESYQIKTDAGTLSIYSMNLNPQQGQLLSSVKSGECLTLSSQSDNLIAVDGYISVMELGDIKIHPCK</sequence>
<keyword evidence="2" id="KW-1185">Reference proteome</keyword>
<reference evidence="1 2" key="1">
    <citation type="submission" date="2017-02" db="EMBL/GenBank/DDBJ databases">
        <title>Acinetobacter sp. ANC 4945, whole genome shotgun sequencing project.</title>
        <authorList>
            <person name="Radolfova-Krizova L."/>
            <person name="Al Atrouni A."/>
            <person name="Nemec A."/>
        </authorList>
    </citation>
    <scope>NUCLEOTIDE SEQUENCE [LARGE SCALE GENOMIC DNA]</scope>
    <source>
        <strain evidence="1 2">ANC 4945</strain>
    </source>
</reference>
<protein>
    <submittedName>
        <fullName evidence="1">Uncharacterized protein</fullName>
    </submittedName>
</protein>
<evidence type="ECO:0000313" key="1">
    <source>
        <dbReference type="EMBL" id="OOV85407.1"/>
    </source>
</evidence>
<dbReference type="RefSeq" id="WP_078188832.1">
    <property type="nucleotide sequence ID" value="NZ_JAMCOZ010000010.1"/>
</dbReference>
<organism evidence="1 2">
    <name type="scientific">Acinetobacter amyesii</name>
    <dbReference type="NCBI Taxonomy" id="2942470"/>
    <lineage>
        <taxon>Bacteria</taxon>
        <taxon>Pseudomonadati</taxon>
        <taxon>Pseudomonadota</taxon>
        <taxon>Gammaproteobacteria</taxon>
        <taxon>Moraxellales</taxon>
        <taxon>Moraxellaceae</taxon>
        <taxon>Acinetobacter</taxon>
    </lineage>
</organism>
<evidence type="ECO:0000313" key="2">
    <source>
        <dbReference type="Proteomes" id="UP000191160"/>
    </source>
</evidence>
<comment type="caution">
    <text evidence="1">The sequence shown here is derived from an EMBL/GenBank/DDBJ whole genome shotgun (WGS) entry which is preliminary data.</text>
</comment>
<proteinExistence type="predicted"/>
<dbReference type="EMBL" id="MVKX01000001">
    <property type="protein sequence ID" value="OOV85407.1"/>
    <property type="molecule type" value="Genomic_DNA"/>
</dbReference>
<accession>A0A1T1H6U9</accession>
<dbReference type="Proteomes" id="UP000191160">
    <property type="component" value="Unassembled WGS sequence"/>
</dbReference>